<dbReference type="EMBL" id="MBDO02000118">
    <property type="protein sequence ID" value="RLN62578.1"/>
    <property type="molecule type" value="Genomic_DNA"/>
</dbReference>
<keyword evidence="2" id="KW-0479">Metal-binding</keyword>
<feature type="domain" description="RanBP2-type" evidence="13">
    <location>
        <begin position="82"/>
        <end position="118"/>
    </location>
</feature>
<dbReference type="InterPro" id="IPR001876">
    <property type="entry name" value="Znf_RanBP2"/>
</dbReference>
<proteinExistence type="predicted"/>
<dbReference type="EMBL" id="MBAD02000232">
    <property type="protein sequence ID" value="RLN70499.1"/>
    <property type="molecule type" value="Genomic_DNA"/>
</dbReference>
<accession>A0A3F2RR60</accession>
<feature type="region of interest" description="Disordered" evidence="10">
    <location>
        <begin position="336"/>
        <end position="388"/>
    </location>
</feature>
<evidence type="ECO:0000256" key="6">
    <source>
        <dbReference type="ARBA" id="ARBA00022884"/>
    </source>
</evidence>
<dbReference type="GO" id="GO:0000398">
    <property type="term" value="P:mRNA splicing, via spliceosome"/>
    <property type="evidence" value="ECO:0007669"/>
    <property type="project" value="TreeGrafter"/>
</dbReference>
<gene>
    <name evidence="15" type="ORF">BBJ29_005208</name>
    <name evidence="14" type="ORF">BBP00_00004688</name>
</gene>
<dbReference type="Gene3D" id="4.10.1060.10">
    <property type="entry name" value="Zinc finger, RanBP2-type"/>
    <property type="match status" value="1"/>
</dbReference>
<dbReference type="Gene3D" id="3.30.70.330">
    <property type="match status" value="2"/>
</dbReference>
<dbReference type="GO" id="GO:0003723">
    <property type="term" value="F:RNA binding"/>
    <property type="evidence" value="ECO:0007669"/>
    <property type="project" value="UniProtKB-UniRule"/>
</dbReference>
<evidence type="ECO:0000256" key="2">
    <source>
        <dbReference type="ARBA" id="ARBA00022723"/>
    </source>
</evidence>
<dbReference type="GO" id="GO:0005634">
    <property type="term" value="C:nucleus"/>
    <property type="evidence" value="ECO:0007669"/>
    <property type="project" value="UniProtKB-SubCell"/>
</dbReference>
<evidence type="ECO:0000313" key="17">
    <source>
        <dbReference type="Proteomes" id="UP000284657"/>
    </source>
</evidence>
<dbReference type="SMART" id="SM00547">
    <property type="entry name" value="ZnF_RBZ"/>
    <property type="match status" value="1"/>
</dbReference>
<evidence type="ECO:0000313" key="14">
    <source>
        <dbReference type="EMBL" id="RLN62578.1"/>
    </source>
</evidence>
<dbReference type="GO" id="GO:0008270">
    <property type="term" value="F:zinc ion binding"/>
    <property type="evidence" value="ECO:0007669"/>
    <property type="project" value="UniProtKB-KW"/>
</dbReference>
<dbReference type="Proteomes" id="UP000284657">
    <property type="component" value="Unassembled WGS sequence"/>
</dbReference>
<feature type="domain" description="G-patch" evidence="12">
    <location>
        <begin position="388"/>
        <end position="437"/>
    </location>
</feature>
<dbReference type="PROSITE" id="PS50102">
    <property type="entry name" value="RRM"/>
    <property type="match status" value="2"/>
</dbReference>
<evidence type="ECO:0000256" key="7">
    <source>
        <dbReference type="ARBA" id="ARBA00023242"/>
    </source>
</evidence>
<dbReference type="InterPro" id="IPR000467">
    <property type="entry name" value="G_patch_dom"/>
</dbReference>
<evidence type="ECO:0000256" key="4">
    <source>
        <dbReference type="ARBA" id="ARBA00022771"/>
    </source>
</evidence>
<dbReference type="Pfam" id="PF01585">
    <property type="entry name" value="G-patch"/>
    <property type="match status" value="1"/>
</dbReference>
<name>A0A3F2RR60_9STRA</name>
<evidence type="ECO:0000256" key="1">
    <source>
        <dbReference type="ARBA" id="ARBA00004123"/>
    </source>
</evidence>
<feature type="domain" description="RRM" evidence="11">
    <location>
        <begin position="1"/>
        <end position="49"/>
    </location>
</feature>
<organism evidence="14 16">
    <name type="scientific">Phytophthora kernoviae</name>
    <dbReference type="NCBI Taxonomy" id="325452"/>
    <lineage>
        <taxon>Eukaryota</taxon>
        <taxon>Sar</taxon>
        <taxon>Stramenopiles</taxon>
        <taxon>Oomycota</taxon>
        <taxon>Peronosporomycetes</taxon>
        <taxon>Peronosporales</taxon>
        <taxon>Peronosporaceae</taxon>
        <taxon>Phytophthora</taxon>
    </lineage>
</organism>
<evidence type="ECO:0000259" key="12">
    <source>
        <dbReference type="PROSITE" id="PS50174"/>
    </source>
</evidence>
<dbReference type="OrthoDB" id="439808at2759"/>
<dbReference type="PANTHER" id="PTHR13948:SF3">
    <property type="entry name" value="FI21118P1"/>
    <property type="match status" value="1"/>
</dbReference>
<evidence type="ECO:0000313" key="16">
    <source>
        <dbReference type="Proteomes" id="UP000277300"/>
    </source>
</evidence>
<dbReference type="InterPro" id="IPR035979">
    <property type="entry name" value="RBD_domain_sf"/>
</dbReference>
<evidence type="ECO:0000256" key="3">
    <source>
        <dbReference type="ARBA" id="ARBA00022737"/>
    </source>
</evidence>
<keyword evidence="6 8" id="KW-0694">RNA-binding</keyword>
<dbReference type="Pfam" id="PF00076">
    <property type="entry name" value="RRM_1"/>
    <property type="match status" value="1"/>
</dbReference>
<keyword evidence="3" id="KW-0677">Repeat</keyword>
<dbReference type="SMART" id="SM00360">
    <property type="entry name" value="RRM"/>
    <property type="match status" value="1"/>
</dbReference>
<dbReference type="SUPFAM" id="SSF90209">
    <property type="entry name" value="Ran binding protein zinc finger-like"/>
    <property type="match status" value="1"/>
</dbReference>
<feature type="domain" description="RRM" evidence="11">
    <location>
        <begin position="182"/>
        <end position="234"/>
    </location>
</feature>
<evidence type="ECO:0000313" key="15">
    <source>
        <dbReference type="EMBL" id="RLN70499.1"/>
    </source>
</evidence>
<evidence type="ECO:0000256" key="5">
    <source>
        <dbReference type="ARBA" id="ARBA00022833"/>
    </source>
</evidence>
<evidence type="ECO:0008006" key="18">
    <source>
        <dbReference type="Google" id="ProtNLM"/>
    </source>
</evidence>
<evidence type="ECO:0000259" key="11">
    <source>
        <dbReference type="PROSITE" id="PS50102"/>
    </source>
</evidence>
<feature type="region of interest" description="Disordered" evidence="10">
    <location>
        <begin position="138"/>
        <end position="177"/>
    </location>
</feature>
<dbReference type="Pfam" id="PF00641">
    <property type="entry name" value="Zn_ribbon_RanBP"/>
    <property type="match status" value="1"/>
</dbReference>
<sequence>MHDKATGESRGFAFVEFEGVESAMEVVRTFASKPLELENQVVSINYADSFRRRLPEAESARPRGEGSWGSGRHTDDHRDQSRQGDRWQPRRDWICDECNVTNFARRASCFQCNAPKTTHTKEVTPTAAFRAQCLYDRDDSRHRDQDNSSSPLTSHGGPSRDGERGVRGHGPSDDNARVVPSHVLMVRMLPPDIEEGELHVTFAEFEGVQDIRLIRDRATNLLRGFGFVEFCNVEINVADDVSALLDSAAAEVVPHFEEPKKTWPPPFETAGGSYMYASEYGLYWDPDSMFYYDAQSKLCRRKFGSLELLRKHEKLSKLHLANLAKAKENKQHIAAQYREHEQEVEREAQKQRKEEERVVPDLRPRTSQWNPVASSSKPPEQPAVSSLEDGIGGKMLKMMGWKSGEGLGKHGTGITAPIQAAETGGRSETAGLGSKAPLSASVDLSDATSDKERRRILARARYDAGNA</sequence>
<keyword evidence="7" id="KW-0539">Nucleus</keyword>
<comment type="subcellular location">
    <subcellularLocation>
        <location evidence="1">Nucleus</location>
    </subcellularLocation>
</comment>
<protein>
    <recommendedName>
        <fullName evidence="18">RNA-binding protein</fullName>
    </recommendedName>
</protein>
<dbReference type="Proteomes" id="UP000277300">
    <property type="component" value="Unassembled WGS sequence"/>
</dbReference>
<feature type="region of interest" description="Disordered" evidence="10">
    <location>
        <begin position="55"/>
        <end position="86"/>
    </location>
</feature>
<feature type="compositionally biased region" description="Polar residues" evidence="10">
    <location>
        <begin position="365"/>
        <end position="378"/>
    </location>
</feature>
<evidence type="ECO:0000256" key="10">
    <source>
        <dbReference type="SAM" id="MobiDB-lite"/>
    </source>
</evidence>
<comment type="caution">
    <text evidence="14">The sequence shown here is derived from an EMBL/GenBank/DDBJ whole genome shotgun (WGS) entry which is preliminary data.</text>
</comment>
<evidence type="ECO:0000256" key="8">
    <source>
        <dbReference type="PROSITE-ProRule" id="PRU00176"/>
    </source>
</evidence>
<keyword evidence="4 9" id="KW-0863">Zinc-finger</keyword>
<feature type="compositionally biased region" description="Basic and acidic residues" evidence="10">
    <location>
        <begin position="158"/>
        <end position="176"/>
    </location>
</feature>
<evidence type="ECO:0000256" key="9">
    <source>
        <dbReference type="PROSITE-ProRule" id="PRU00322"/>
    </source>
</evidence>
<dbReference type="SUPFAM" id="SSF54928">
    <property type="entry name" value="RNA-binding domain, RBD"/>
    <property type="match status" value="1"/>
</dbReference>
<keyword evidence="5" id="KW-0862">Zinc</keyword>
<dbReference type="InterPro" id="IPR000504">
    <property type="entry name" value="RRM_dom"/>
</dbReference>
<reference evidence="16 17" key="1">
    <citation type="submission" date="2018-07" db="EMBL/GenBank/DDBJ databases">
        <title>Genome sequencing of oomycete isolates from Chile give support for New Zealand origin for Phytophthora kernoviae and make available the first Nothophytophthora sp. genome.</title>
        <authorList>
            <person name="Studholme D.J."/>
            <person name="Sanfuentes E."/>
            <person name="Panda P."/>
            <person name="Hill R."/>
            <person name="Sambles C."/>
            <person name="Grant M."/>
            <person name="Williams N.M."/>
            <person name="Mcdougal R.L."/>
        </authorList>
    </citation>
    <scope>NUCLEOTIDE SEQUENCE [LARGE SCALE GENOMIC DNA]</scope>
    <source>
        <strain evidence="14">Chile6</strain>
        <strain evidence="15">Chile7</strain>
    </source>
</reference>
<dbReference type="AlphaFoldDB" id="A0A3F2RR60"/>
<dbReference type="InterPro" id="IPR036443">
    <property type="entry name" value="Znf_RanBP2_sf"/>
</dbReference>
<dbReference type="SMART" id="SM00443">
    <property type="entry name" value="G_patch"/>
    <property type="match status" value="1"/>
</dbReference>
<dbReference type="InterPro" id="IPR012677">
    <property type="entry name" value="Nucleotide-bd_a/b_plait_sf"/>
</dbReference>
<feature type="compositionally biased region" description="Basic and acidic residues" evidence="10">
    <location>
        <begin position="336"/>
        <end position="364"/>
    </location>
</feature>
<feature type="region of interest" description="Disordered" evidence="10">
    <location>
        <begin position="422"/>
        <end position="451"/>
    </location>
</feature>
<dbReference type="PANTHER" id="PTHR13948">
    <property type="entry name" value="RNA-BINDING PROTEIN"/>
    <property type="match status" value="1"/>
</dbReference>
<feature type="compositionally biased region" description="Basic and acidic residues" evidence="10">
    <location>
        <begin position="55"/>
        <end position="64"/>
    </location>
</feature>
<dbReference type="PROSITE" id="PS50199">
    <property type="entry name" value="ZF_RANBP2_2"/>
    <property type="match status" value="1"/>
</dbReference>
<dbReference type="PROSITE" id="PS01358">
    <property type="entry name" value="ZF_RANBP2_1"/>
    <property type="match status" value="1"/>
</dbReference>
<feature type="compositionally biased region" description="Basic and acidic residues" evidence="10">
    <location>
        <begin position="72"/>
        <end position="86"/>
    </location>
</feature>
<evidence type="ECO:0000259" key="13">
    <source>
        <dbReference type="PROSITE" id="PS50199"/>
    </source>
</evidence>
<dbReference type="PROSITE" id="PS50174">
    <property type="entry name" value="G_PATCH"/>
    <property type="match status" value="1"/>
</dbReference>